<organism evidence="3 4">
    <name type="scientific">Truepera radiovictrix (strain DSM 17093 / CIP 108686 / LMG 22925 / RQ-24)</name>
    <dbReference type="NCBI Taxonomy" id="649638"/>
    <lineage>
        <taxon>Bacteria</taxon>
        <taxon>Thermotogati</taxon>
        <taxon>Deinococcota</taxon>
        <taxon>Deinococci</taxon>
        <taxon>Trueperales</taxon>
        <taxon>Trueperaceae</taxon>
        <taxon>Truepera</taxon>
    </lineage>
</organism>
<dbReference type="NCBIfam" id="TIGR00278">
    <property type="entry name" value="membrane protein insertion efficiency factor YidD"/>
    <property type="match status" value="1"/>
</dbReference>
<dbReference type="AlphaFoldDB" id="D7CRL8"/>
<name>D7CRL8_TRURR</name>
<dbReference type="HAMAP" id="MF_00386">
    <property type="entry name" value="UPF0161_YidD"/>
    <property type="match status" value="1"/>
</dbReference>
<sequence>MSGGAKLSLAQRLVLAPITFYQRYVSPLKPSPSCRFSPTCSRYTAEAVRVHGVLRGLLLGARRLLKCHPFHPGGFDPVPPARPSEEL</sequence>
<gene>
    <name evidence="3" type="ordered locus">Trad_0369</name>
</gene>
<dbReference type="OrthoDB" id="9801753at2"/>
<dbReference type="InterPro" id="IPR002696">
    <property type="entry name" value="Membr_insert_effic_factor_YidD"/>
</dbReference>
<keyword evidence="2" id="KW-0472">Membrane</keyword>
<comment type="function">
    <text evidence="2">Could be involved in insertion of integral membrane proteins into the membrane.</text>
</comment>
<dbReference type="eggNOG" id="COG0759">
    <property type="taxonomic scope" value="Bacteria"/>
</dbReference>
<dbReference type="KEGG" id="tra:Trad_0369"/>
<reference evidence="3 4" key="2">
    <citation type="journal article" date="2011" name="Stand. Genomic Sci.">
        <title>Complete genome sequence of Truepera radiovictrix type strain (RQ-24).</title>
        <authorList>
            <person name="Ivanova N."/>
            <person name="Rohde C."/>
            <person name="Munk C."/>
            <person name="Nolan M."/>
            <person name="Lucas S."/>
            <person name="Del Rio T.G."/>
            <person name="Tice H."/>
            <person name="Deshpande S."/>
            <person name="Cheng J.F."/>
            <person name="Tapia R."/>
            <person name="Han C."/>
            <person name="Goodwin L."/>
            <person name="Pitluck S."/>
            <person name="Liolios K."/>
            <person name="Mavromatis K."/>
            <person name="Mikhailova N."/>
            <person name="Pati A."/>
            <person name="Chen A."/>
            <person name="Palaniappan K."/>
            <person name="Land M."/>
            <person name="Hauser L."/>
            <person name="Chang Y.J."/>
            <person name="Jeffries C.D."/>
            <person name="Brambilla E."/>
            <person name="Rohde M."/>
            <person name="Goker M."/>
            <person name="Tindall B.J."/>
            <person name="Woyke T."/>
            <person name="Bristow J."/>
            <person name="Eisen J.A."/>
            <person name="Markowitz V."/>
            <person name="Hugenholtz P."/>
            <person name="Kyrpides N.C."/>
            <person name="Klenk H.P."/>
            <person name="Lapidus A."/>
        </authorList>
    </citation>
    <scope>NUCLEOTIDE SEQUENCE [LARGE SCALE GENOMIC DNA]</scope>
    <source>
        <strain evidence="4">DSM 17093 / CIP 108686 / LMG 22925 / RQ-24</strain>
    </source>
</reference>
<evidence type="ECO:0000256" key="2">
    <source>
        <dbReference type="HAMAP-Rule" id="MF_00386"/>
    </source>
</evidence>
<dbReference type="HOGENOM" id="CLU_144811_6_0_0"/>
<proteinExistence type="inferred from homology"/>
<comment type="subcellular location">
    <subcellularLocation>
        <location evidence="2">Cell membrane</location>
        <topology evidence="2">Peripheral membrane protein</topology>
        <orientation evidence="2">Cytoplasmic side</orientation>
    </subcellularLocation>
</comment>
<dbReference type="GO" id="GO:0005886">
    <property type="term" value="C:plasma membrane"/>
    <property type="evidence" value="ECO:0007669"/>
    <property type="project" value="UniProtKB-SubCell"/>
</dbReference>
<comment type="similarity">
    <text evidence="2">Belongs to the UPF0161 family.</text>
</comment>
<dbReference type="Pfam" id="PF01809">
    <property type="entry name" value="YidD"/>
    <property type="match status" value="1"/>
</dbReference>
<evidence type="ECO:0000313" key="3">
    <source>
        <dbReference type="EMBL" id="ADI13508.1"/>
    </source>
</evidence>
<keyword evidence="4" id="KW-1185">Reference proteome</keyword>
<evidence type="ECO:0000256" key="1">
    <source>
        <dbReference type="ARBA" id="ARBA00022475"/>
    </source>
</evidence>
<reference evidence="4" key="1">
    <citation type="submission" date="2010-05" db="EMBL/GenBank/DDBJ databases">
        <title>The complete genome of Truepera radiovictris DSM 17093.</title>
        <authorList>
            <consortium name="US DOE Joint Genome Institute (JGI-PGF)"/>
            <person name="Lucas S."/>
            <person name="Copeland A."/>
            <person name="Lapidus A."/>
            <person name="Glavina del Rio T."/>
            <person name="Dalin E."/>
            <person name="Tice H."/>
            <person name="Bruce D."/>
            <person name="Goodwin L."/>
            <person name="Pitluck S."/>
            <person name="Kyrpides N."/>
            <person name="Mavromatis K."/>
            <person name="Ovchinnikova G."/>
            <person name="Munk A.C."/>
            <person name="Detter J.C."/>
            <person name="Han C."/>
            <person name="Tapia R."/>
            <person name="Land M."/>
            <person name="Hauser L."/>
            <person name="Markowitz V."/>
            <person name="Cheng J.-F."/>
            <person name="Hugenholtz P."/>
            <person name="Woyke T."/>
            <person name="Wu D."/>
            <person name="Tindall B."/>
            <person name="Pomrenke H.G."/>
            <person name="Brambilla E."/>
            <person name="Klenk H.-P."/>
            <person name="Eisen J.A."/>
        </authorList>
    </citation>
    <scope>NUCLEOTIDE SEQUENCE [LARGE SCALE GENOMIC DNA]</scope>
    <source>
        <strain evidence="4">DSM 17093 / CIP 108686 / LMG 22925 / RQ-24</strain>
    </source>
</reference>
<dbReference type="RefSeq" id="WP_013176888.1">
    <property type="nucleotide sequence ID" value="NC_014221.1"/>
</dbReference>
<accession>D7CRL8</accession>
<dbReference type="EMBL" id="CP002049">
    <property type="protein sequence ID" value="ADI13508.1"/>
    <property type="molecule type" value="Genomic_DNA"/>
</dbReference>
<dbReference type="PANTHER" id="PTHR33383">
    <property type="entry name" value="MEMBRANE PROTEIN INSERTION EFFICIENCY FACTOR-RELATED"/>
    <property type="match status" value="1"/>
</dbReference>
<keyword evidence="1 2" id="KW-1003">Cell membrane</keyword>
<dbReference type="Proteomes" id="UP000000379">
    <property type="component" value="Chromosome"/>
</dbReference>
<evidence type="ECO:0000313" key="4">
    <source>
        <dbReference type="Proteomes" id="UP000000379"/>
    </source>
</evidence>
<dbReference type="SMART" id="SM01234">
    <property type="entry name" value="Haemolytic"/>
    <property type="match status" value="1"/>
</dbReference>
<dbReference type="PANTHER" id="PTHR33383:SF1">
    <property type="entry name" value="MEMBRANE PROTEIN INSERTION EFFICIENCY FACTOR-RELATED"/>
    <property type="match status" value="1"/>
</dbReference>
<protein>
    <recommendedName>
        <fullName evidence="2">Putative membrane protein insertion efficiency factor</fullName>
    </recommendedName>
</protein>
<dbReference type="STRING" id="649638.Trad_0369"/>